<dbReference type="EMBL" id="JAIXMP010000018">
    <property type="protein sequence ID" value="KAI9258888.1"/>
    <property type="molecule type" value="Genomic_DNA"/>
</dbReference>
<evidence type="ECO:0000313" key="2">
    <source>
        <dbReference type="Proteomes" id="UP001209540"/>
    </source>
</evidence>
<proteinExistence type="predicted"/>
<dbReference type="Proteomes" id="UP001209540">
    <property type="component" value="Unassembled WGS sequence"/>
</dbReference>
<comment type="caution">
    <text evidence="1">The sequence shown here is derived from an EMBL/GenBank/DDBJ whole genome shotgun (WGS) entry which is preliminary data.</text>
</comment>
<dbReference type="PANTHER" id="PTHR40050:SF1">
    <property type="entry name" value="INNER SPORE COAT PROTEIN H"/>
    <property type="match status" value="1"/>
</dbReference>
<reference evidence="1" key="2">
    <citation type="submission" date="2023-02" db="EMBL/GenBank/DDBJ databases">
        <authorList>
            <consortium name="DOE Joint Genome Institute"/>
            <person name="Mondo S.J."/>
            <person name="Chang Y."/>
            <person name="Wang Y."/>
            <person name="Ahrendt S."/>
            <person name="Andreopoulos W."/>
            <person name="Barry K."/>
            <person name="Beard J."/>
            <person name="Benny G.L."/>
            <person name="Blankenship S."/>
            <person name="Bonito G."/>
            <person name="Cuomo C."/>
            <person name="Desiro A."/>
            <person name="Gervers K.A."/>
            <person name="Hundley H."/>
            <person name="Kuo A."/>
            <person name="LaButti K."/>
            <person name="Lang B.F."/>
            <person name="Lipzen A."/>
            <person name="O'Donnell K."/>
            <person name="Pangilinan J."/>
            <person name="Reynolds N."/>
            <person name="Sandor L."/>
            <person name="Smith M.W."/>
            <person name="Tsang A."/>
            <person name="Grigoriev I.V."/>
            <person name="Stajich J.E."/>
            <person name="Spatafora J.W."/>
        </authorList>
    </citation>
    <scope>NUCLEOTIDE SEQUENCE</scope>
    <source>
        <strain evidence="1">RSA 2281</strain>
    </source>
</reference>
<organism evidence="1 2">
    <name type="scientific">Phascolomyces articulosus</name>
    <dbReference type="NCBI Taxonomy" id="60185"/>
    <lineage>
        <taxon>Eukaryota</taxon>
        <taxon>Fungi</taxon>
        <taxon>Fungi incertae sedis</taxon>
        <taxon>Mucoromycota</taxon>
        <taxon>Mucoromycotina</taxon>
        <taxon>Mucoromycetes</taxon>
        <taxon>Mucorales</taxon>
        <taxon>Lichtheimiaceae</taxon>
        <taxon>Phascolomyces</taxon>
    </lineage>
</organism>
<dbReference type="Pfam" id="PF08757">
    <property type="entry name" value="CotH"/>
    <property type="match status" value="1"/>
</dbReference>
<protein>
    <submittedName>
        <fullName evidence="1">Coth protein-domain-containing protein</fullName>
    </submittedName>
</protein>
<accession>A0AAD5JX82</accession>
<gene>
    <name evidence="1" type="ORF">BDA99DRAFT_538812</name>
</gene>
<sequence length="583" mass="65827">MCLSDDEKLILLLLASSEAIISNGEEDVDNNNINYRVVGTFPKPEINDAIAVVIDETPYPLSPSPEDNLTYVGSGPIATQGYYYAHVKEGSTNEITSQEPFTRQPTQSDTDYEFYNRSRAYWDIPALPNLYNPLFHRKKSDLHLDGQIATVHFTGNSTELIDIHGNAMNEDAFVMVNMTFIRGQELHTFEDVKMELSGRSSRWNPKLSYSIKIPKEGGTSLYGYRRLKLRSLFSDPSYIREALVYHILRASGLATTDFSYVRVFINQKSAGFFGLIENFKNPWLNNEFANGDPDYQQGNLYQARLVADIFSPGGRISDLSYEGNNASHYKEGQYKIKEDPSDKNRSYEPLIGLIKFLENAPVDNITAWEQHFNMETVLRSMALEVVLGFSDGYSTLADNYYVYQNGLNAGQFIYIPSDVDLSVGSTMSKLSNMLSGDYRTYPGFLRRPLTRQFLRVPEFKERFEEILQQLASHLVNPSVLNPIIDGIADMIRQDVEWDQSLPRLGTTEIDILANQTSSIFDDKLSGIIDDAAIKDAFERPQPLPFDTAVNGPTGHISLTGVKEYIANSSRAILSFYGKQQENE</sequence>
<evidence type="ECO:0000313" key="1">
    <source>
        <dbReference type="EMBL" id="KAI9258888.1"/>
    </source>
</evidence>
<dbReference type="AlphaFoldDB" id="A0AAD5JX82"/>
<dbReference type="InterPro" id="IPR014867">
    <property type="entry name" value="Spore_coat_CotH_CotH2/3/7"/>
</dbReference>
<name>A0AAD5JX82_9FUNG</name>
<dbReference type="PANTHER" id="PTHR40050">
    <property type="entry name" value="INNER SPORE COAT PROTEIN H"/>
    <property type="match status" value="1"/>
</dbReference>
<keyword evidence="2" id="KW-1185">Reference proteome</keyword>
<reference evidence="1" key="1">
    <citation type="journal article" date="2022" name="IScience">
        <title>Evolution of zygomycete secretomes and the origins of terrestrial fungal ecologies.</title>
        <authorList>
            <person name="Chang Y."/>
            <person name="Wang Y."/>
            <person name="Mondo S."/>
            <person name="Ahrendt S."/>
            <person name="Andreopoulos W."/>
            <person name="Barry K."/>
            <person name="Beard J."/>
            <person name="Benny G.L."/>
            <person name="Blankenship S."/>
            <person name="Bonito G."/>
            <person name="Cuomo C."/>
            <person name="Desiro A."/>
            <person name="Gervers K.A."/>
            <person name="Hundley H."/>
            <person name="Kuo A."/>
            <person name="LaButti K."/>
            <person name="Lang B.F."/>
            <person name="Lipzen A."/>
            <person name="O'Donnell K."/>
            <person name="Pangilinan J."/>
            <person name="Reynolds N."/>
            <person name="Sandor L."/>
            <person name="Smith M.E."/>
            <person name="Tsang A."/>
            <person name="Grigoriev I.V."/>
            <person name="Stajich J.E."/>
            <person name="Spatafora J.W."/>
        </authorList>
    </citation>
    <scope>NUCLEOTIDE SEQUENCE</scope>
    <source>
        <strain evidence="1">RSA 2281</strain>
    </source>
</reference>